<evidence type="ECO:0000313" key="2">
    <source>
        <dbReference type="Proteomes" id="UP000789508"/>
    </source>
</evidence>
<keyword evidence="2" id="KW-1185">Reference proteome</keyword>
<dbReference type="OrthoDB" id="420422at2759"/>
<dbReference type="PANTHER" id="PTHR46644">
    <property type="entry name" value="DNA REPAIR PROTEIN XRCC2"/>
    <property type="match status" value="1"/>
</dbReference>
<organism evidence="1 2">
    <name type="scientific">Ambispora leptoticha</name>
    <dbReference type="NCBI Taxonomy" id="144679"/>
    <lineage>
        <taxon>Eukaryota</taxon>
        <taxon>Fungi</taxon>
        <taxon>Fungi incertae sedis</taxon>
        <taxon>Mucoromycota</taxon>
        <taxon>Glomeromycotina</taxon>
        <taxon>Glomeromycetes</taxon>
        <taxon>Archaeosporales</taxon>
        <taxon>Ambisporaceae</taxon>
        <taxon>Ambispora</taxon>
    </lineage>
</organism>
<comment type="caution">
    <text evidence="1">The sequence shown here is derived from an EMBL/GenBank/DDBJ whole genome shotgun (WGS) entry which is preliminary data.</text>
</comment>
<evidence type="ECO:0000313" key="1">
    <source>
        <dbReference type="EMBL" id="CAG8519471.1"/>
    </source>
</evidence>
<dbReference type="GO" id="GO:0042148">
    <property type="term" value="P:DNA strand invasion"/>
    <property type="evidence" value="ECO:0007669"/>
    <property type="project" value="TreeGrafter"/>
</dbReference>
<dbReference type="SUPFAM" id="SSF52540">
    <property type="entry name" value="P-loop containing nucleoside triphosphate hydrolases"/>
    <property type="match status" value="1"/>
</dbReference>
<name>A0A9N9A6L8_9GLOM</name>
<dbReference type="GO" id="GO:0005815">
    <property type="term" value="C:microtubule organizing center"/>
    <property type="evidence" value="ECO:0007669"/>
    <property type="project" value="TreeGrafter"/>
</dbReference>
<gene>
    <name evidence="1" type="ORF">ALEPTO_LOCUS4389</name>
</gene>
<dbReference type="InterPro" id="IPR030547">
    <property type="entry name" value="XRCC2"/>
</dbReference>
<sequence length="354" mass="40496">MNLSPKPATGIKPYSLGLSFVDVIEFYGPACGGKSSILYSLIPKTILPRIWVRDGGTLYDEEKQFYIGGADNGIILIDLDGRFDMRRVYRLIVANLRKKIQEFICEDTKERERTNDDYNSRTNMGSSMPIDMHYYDWLPTEEEISQIACLALQRVHVFQPNSSLEFLATLQSLPEYMLENDDEFKYLMIDSIMAFYWQDKSEEMGNGGNAATSLSYASSVVRALRQVIKESSVVTITTNWALTLPEFNNGINETMSNNPIITTTSLPFPSELFYRDISPRVWQEFVKYRFVVAKQPLPQYPVSIHPTKVVCDQARMEILRNTWFSGRIVTPICGNINLNIFTFKITEEDGILSE</sequence>
<dbReference type="Proteomes" id="UP000789508">
    <property type="component" value="Unassembled WGS sequence"/>
</dbReference>
<dbReference type="AlphaFoldDB" id="A0A9N9A6L8"/>
<dbReference type="PANTHER" id="PTHR46644:SF2">
    <property type="entry name" value="DNA REPAIR PROTEIN XRCC2"/>
    <property type="match status" value="1"/>
</dbReference>
<dbReference type="GO" id="GO:0033063">
    <property type="term" value="C:Rad51B-Rad51C-Rad51D-XRCC2 complex"/>
    <property type="evidence" value="ECO:0007669"/>
    <property type="project" value="InterPro"/>
</dbReference>
<protein>
    <submittedName>
        <fullName evidence="1">5475_t:CDS:1</fullName>
    </submittedName>
</protein>
<reference evidence="1" key="1">
    <citation type="submission" date="2021-06" db="EMBL/GenBank/DDBJ databases">
        <authorList>
            <person name="Kallberg Y."/>
            <person name="Tangrot J."/>
            <person name="Rosling A."/>
        </authorList>
    </citation>
    <scope>NUCLEOTIDE SEQUENCE</scope>
    <source>
        <strain evidence="1">FL130A</strain>
    </source>
</reference>
<dbReference type="InterPro" id="IPR027417">
    <property type="entry name" value="P-loop_NTPase"/>
</dbReference>
<accession>A0A9N9A6L8</accession>
<proteinExistence type="predicted"/>
<dbReference type="Gene3D" id="3.40.50.300">
    <property type="entry name" value="P-loop containing nucleotide triphosphate hydrolases"/>
    <property type="match status" value="1"/>
</dbReference>
<dbReference type="GO" id="GO:0000400">
    <property type="term" value="F:four-way junction DNA binding"/>
    <property type="evidence" value="ECO:0007669"/>
    <property type="project" value="TreeGrafter"/>
</dbReference>
<dbReference type="GO" id="GO:0000724">
    <property type="term" value="P:double-strand break repair via homologous recombination"/>
    <property type="evidence" value="ECO:0007669"/>
    <property type="project" value="InterPro"/>
</dbReference>
<dbReference type="GO" id="GO:0005657">
    <property type="term" value="C:replication fork"/>
    <property type="evidence" value="ECO:0007669"/>
    <property type="project" value="InterPro"/>
</dbReference>
<dbReference type="CDD" id="cd19490">
    <property type="entry name" value="XRCC2"/>
    <property type="match status" value="1"/>
</dbReference>
<dbReference type="EMBL" id="CAJVPS010001000">
    <property type="protein sequence ID" value="CAG8519471.1"/>
    <property type="molecule type" value="Genomic_DNA"/>
</dbReference>